<evidence type="ECO:0000256" key="9">
    <source>
        <dbReference type="ARBA" id="ARBA00022776"/>
    </source>
</evidence>
<evidence type="ECO:0000256" key="2">
    <source>
        <dbReference type="ARBA" id="ARBA00004214"/>
    </source>
</evidence>
<dbReference type="GO" id="GO:0005819">
    <property type="term" value="C:spindle"/>
    <property type="evidence" value="ECO:0007669"/>
    <property type="project" value="UniProtKB-SubCell"/>
</dbReference>
<evidence type="ECO:0000256" key="15">
    <source>
        <dbReference type="SAM" id="MobiDB-lite"/>
    </source>
</evidence>
<evidence type="ECO:0000256" key="13">
    <source>
        <dbReference type="ARBA" id="ARBA00030427"/>
    </source>
</evidence>
<dbReference type="KEGG" id="foc:113218458"/>
<feature type="compositionally biased region" description="Basic and acidic residues" evidence="15">
    <location>
        <begin position="65"/>
        <end position="104"/>
    </location>
</feature>
<dbReference type="GeneID" id="113218458"/>
<dbReference type="InterPro" id="IPR008978">
    <property type="entry name" value="HSP20-like_chaperone"/>
</dbReference>
<evidence type="ECO:0000313" key="18">
    <source>
        <dbReference type="RefSeq" id="XP_026294611.1"/>
    </source>
</evidence>
<dbReference type="InterPro" id="IPR037898">
    <property type="entry name" value="NudC_fam"/>
</dbReference>
<feature type="region of interest" description="Disordered" evidence="15">
    <location>
        <begin position="65"/>
        <end position="184"/>
    </location>
</feature>
<dbReference type="AlphaFoldDB" id="A0A6J1TVI2"/>
<dbReference type="CDD" id="cd06492">
    <property type="entry name" value="p23_mNUDC_like"/>
    <property type="match status" value="1"/>
</dbReference>
<reference evidence="18" key="1">
    <citation type="submission" date="2025-08" db="UniProtKB">
        <authorList>
            <consortium name="RefSeq"/>
        </authorList>
    </citation>
    <scope>IDENTIFICATION</scope>
    <source>
        <tissue evidence="18">Whole organism</tissue>
    </source>
</reference>
<keyword evidence="6" id="KW-0597">Phosphoprotein</keyword>
<keyword evidence="5" id="KW-0963">Cytoplasm</keyword>
<dbReference type="SUPFAM" id="SSF49764">
    <property type="entry name" value="HSP20-like chaperones"/>
    <property type="match status" value="1"/>
</dbReference>
<dbReference type="InterPro" id="IPR007052">
    <property type="entry name" value="CS_dom"/>
</dbReference>
<keyword evidence="8" id="KW-0493">Microtubule</keyword>
<name>A0A6J1TVI2_FRAOC</name>
<keyword evidence="12" id="KW-0131">Cell cycle</keyword>
<dbReference type="InterPro" id="IPR032572">
    <property type="entry name" value="NuDC"/>
</dbReference>
<dbReference type="Gene3D" id="2.60.40.790">
    <property type="match status" value="1"/>
</dbReference>
<evidence type="ECO:0000256" key="7">
    <source>
        <dbReference type="ARBA" id="ARBA00022618"/>
    </source>
</evidence>
<dbReference type="RefSeq" id="XP_026294611.1">
    <property type="nucleotide sequence ID" value="XM_026438826.2"/>
</dbReference>
<evidence type="ECO:0000256" key="6">
    <source>
        <dbReference type="ARBA" id="ARBA00022553"/>
    </source>
</evidence>
<feature type="domain" description="CS" evidence="16">
    <location>
        <begin position="184"/>
        <end position="275"/>
    </location>
</feature>
<dbReference type="GO" id="GO:0005737">
    <property type="term" value="C:cytoplasm"/>
    <property type="evidence" value="ECO:0007669"/>
    <property type="project" value="TreeGrafter"/>
</dbReference>
<dbReference type="PANTHER" id="PTHR12356">
    <property type="entry name" value="NUCLEAR MOVEMENT PROTEIN NUDC"/>
    <property type="match status" value="1"/>
</dbReference>
<evidence type="ECO:0000256" key="11">
    <source>
        <dbReference type="ARBA" id="ARBA00023212"/>
    </source>
</evidence>
<dbReference type="CTD" id="10726"/>
<keyword evidence="11" id="KW-0206">Cytoskeleton</keyword>
<evidence type="ECO:0000313" key="17">
    <source>
        <dbReference type="Proteomes" id="UP000504606"/>
    </source>
</evidence>
<dbReference type="Pfam" id="PF16273">
    <property type="entry name" value="NuDC"/>
    <property type="match status" value="1"/>
</dbReference>
<dbReference type="Pfam" id="PF14050">
    <property type="entry name" value="Nudc_N"/>
    <property type="match status" value="1"/>
</dbReference>
<dbReference type="GO" id="GO:0006457">
    <property type="term" value="P:protein folding"/>
    <property type="evidence" value="ECO:0007669"/>
    <property type="project" value="TreeGrafter"/>
</dbReference>
<evidence type="ECO:0000259" key="16">
    <source>
        <dbReference type="PROSITE" id="PS51203"/>
    </source>
</evidence>
<feature type="compositionally biased region" description="Low complexity" evidence="15">
    <location>
        <begin position="106"/>
        <end position="116"/>
    </location>
</feature>
<evidence type="ECO:0000256" key="14">
    <source>
        <dbReference type="ARBA" id="ARBA00046142"/>
    </source>
</evidence>
<comment type="similarity">
    <text evidence="3">Belongs to the nudC family.</text>
</comment>
<dbReference type="GO" id="GO:0051301">
    <property type="term" value="P:cell division"/>
    <property type="evidence" value="ECO:0007669"/>
    <property type="project" value="UniProtKB-KW"/>
</dbReference>
<comment type="function">
    <text evidence="14">Plays a role in neurogenesis and neuronal migration. Necessary for correct formation of mitotic spindles and chromosome separation during mitosis. Necessary for cytokinesis and cell proliferation.</text>
</comment>
<dbReference type="GO" id="GO:0030496">
    <property type="term" value="C:midbody"/>
    <property type="evidence" value="ECO:0007669"/>
    <property type="project" value="UniProtKB-SubCell"/>
</dbReference>
<keyword evidence="9" id="KW-0498">Mitosis</keyword>
<evidence type="ECO:0000256" key="4">
    <source>
        <dbReference type="ARBA" id="ARBA00017641"/>
    </source>
</evidence>
<proteinExistence type="inferred from homology"/>
<evidence type="ECO:0000256" key="8">
    <source>
        <dbReference type="ARBA" id="ARBA00022701"/>
    </source>
</evidence>
<keyword evidence="7" id="KW-0132">Cell division</keyword>
<dbReference type="InterPro" id="IPR025934">
    <property type="entry name" value="NudC_N_dom"/>
</dbReference>
<sequence length="348" mass="39652">MPSNDPEKFDSMLLAMAQQHESGVPEMLDTIFSFLARKTDFFIGGEKGAAEKMILGKFRAHETEALAAESKKRKEREESEAKRKSRLEQRRKEEEENEKKRQEFFSKSSNSTSSPSAVPKVMELTDEEAEKLQKELDKKNEAPTSSTSKTPAEGGDGDKTKDDDEEEEDPKEKGKLKPNAGNGCDMSNYRWTQTLSELELRVPVSAPFAIRSRDVVVNIQKKHLTIGLKGQPPIIDGDLPHEVKLEESTWLLEDNATVIVNIEKVNKMEWWNKLVTSDPEISTKKINPEPSKLSDLDGDTRGLVEKMMYDQRQRELGLPTSDEAKKQETIRKFMEQHPEMDFSKCKFN</sequence>
<organism evidence="17 18">
    <name type="scientific">Frankliniella occidentalis</name>
    <name type="common">Western flower thrips</name>
    <name type="synonym">Euthrips occidentalis</name>
    <dbReference type="NCBI Taxonomy" id="133901"/>
    <lineage>
        <taxon>Eukaryota</taxon>
        <taxon>Metazoa</taxon>
        <taxon>Ecdysozoa</taxon>
        <taxon>Arthropoda</taxon>
        <taxon>Hexapoda</taxon>
        <taxon>Insecta</taxon>
        <taxon>Pterygota</taxon>
        <taxon>Neoptera</taxon>
        <taxon>Paraneoptera</taxon>
        <taxon>Thysanoptera</taxon>
        <taxon>Terebrantia</taxon>
        <taxon>Thripoidea</taxon>
        <taxon>Thripidae</taxon>
        <taxon>Frankliniella</taxon>
    </lineage>
</organism>
<dbReference type="GO" id="GO:0051082">
    <property type="term" value="F:unfolded protein binding"/>
    <property type="evidence" value="ECO:0007669"/>
    <property type="project" value="TreeGrafter"/>
</dbReference>
<gene>
    <name evidence="18" type="primary">LOC113218458</name>
</gene>
<dbReference type="GO" id="GO:0005874">
    <property type="term" value="C:microtubule"/>
    <property type="evidence" value="ECO:0007669"/>
    <property type="project" value="UniProtKB-KW"/>
</dbReference>
<evidence type="ECO:0000256" key="12">
    <source>
        <dbReference type="ARBA" id="ARBA00023306"/>
    </source>
</evidence>
<comment type="subcellular location">
    <subcellularLocation>
        <location evidence="1">Cytoplasm</location>
        <location evidence="1">Cytoskeleton</location>
        <location evidence="1">Spindle</location>
    </subcellularLocation>
    <subcellularLocation>
        <location evidence="2">Midbody</location>
    </subcellularLocation>
</comment>
<dbReference type="PANTHER" id="PTHR12356:SF3">
    <property type="entry name" value="NUCLEAR MIGRATION PROTEIN NUDC"/>
    <property type="match status" value="1"/>
</dbReference>
<evidence type="ECO:0000256" key="3">
    <source>
        <dbReference type="ARBA" id="ARBA00010513"/>
    </source>
</evidence>
<accession>A0A6J1TVI2</accession>
<evidence type="ECO:0000256" key="1">
    <source>
        <dbReference type="ARBA" id="ARBA00004186"/>
    </source>
</evidence>
<keyword evidence="17" id="KW-1185">Reference proteome</keyword>
<protein>
    <recommendedName>
        <fullName evidence="4">Nuclear migration protein nudC</fullName>
    </recommendedName>
    <alternativeName>
        <fullName evidence="13">Nuclear distribution protein C homolog</fullName>
    </alternativeName>
</protein>
<dbReference type="PROSITE" id="PS51203">
    <property type="entry name" value="CS"/>
    <property type="match status" value="1"/>
</dbReference>
<evidence type="ECO:0000256" key="10">
    <source>
        <dbReference type="ARBA" id="ARBA00023054"/>
    </source>
</evidence>
<feature type="compositionally biased region" description="Basic and acidic residues" evidence="15">
    <location>
        <begin position="130"/>
        <end position="141"/>
    </location>
</feature>
<keyword evidence="10" id="KW-0175">Coiled coil</keyword>
<dbReference type="Pfam" id="PF04969">
    <property type="entry name" value="CS"/>
    <property type="match status" value="1"/>
</dbReference>
<evidence type="ECO:0000256" key="5">
    <source>
        <dbReference type="ARBA" id="ARBA00022490"/>
    </source>
</evidence>
<dbReference type="OrthoDB" id="416217at2759"/>
<dbReference type="Proteomes" id="UP000504606">
    <property type="component" value="Unplaced"/>
</dbReference>
<dbReference type="FunFam" id="2.60.40.790:FF:000001">
    <property type="entry name" value="Nuclear migration protein nudC"/>
    <property type="match status" value="1"/>
</dbReference>